<dbReference type="RefSeq" id="WP_207600581.1">
    <property type="nucleotide sequence ID" value="NZ_JAFNJU010000011.1"/>
</dbReference>
<dbReference type="EMBL" id="JAFNJU010000011">
    <property type="protein sequence ID" value="MBO1266059.1"/>
    <property type="molecule type" value="Genomic_DNA"/>
</dbReference>
<proteinExistence type="predicted"/>
<sequence>MKDEIHQHVRNAGYGNYEQVSAVVLETDGILPVLSAEGELLPAKNNGAR</sequence>
<reference evidence="1" key="1">
    <citation type="submission" date="2021-03" db="EMBL/GenBank/DDBJ databases">
        <title>Proteiniclasticum marinus sp. nov., isolated from tidal flat sediment.</title>
        <authorList>
            <person name="Namirimu T."/>
            <person name="Yang J.-A."/>
            <person name="Yang S.-H."/>
            <person name="Kim Y.-J."/>
            <person name="Kwon K.K."/>
        </authorList>
    </citation>
    <scope>NUCLEOTIDE SEQUENCE</scope>
    <source>
        <strain evidence="1">SCR006</strain>
    </source>
</reference>
<evidence type="ECO:0000313" key="1">
    <source>
        <dbReference type="EMBL" id="MBO1266059.1"/>
    </source>
</evidence>
<gene>
    <name evidence="1" type="ORF">J3A84_13560</name>
</gene>
<dbReference type="AlphaFoldDB" id="A0A939HBE4"/>
<accession>A0A939HBE4</accession>
<name>A0A939HBE4_9CLOT</name>
<evidence type="ECO:0000313" key="2">
    <source>
        <dbReference type="Proteomes" id="UP000664218"/>
    </source>
</evidence>
<protein>
    <submittedName>
        <fullName evidence="1">Uncharacterized protein</fullName>
    </submittedName>
</protein>
<organism evidence="1 2">
    <name type="scientific">Proteiniclasticum aestuarii</name>
    <dbReference type="NCBI Taxonomy" id="2817862"/>
    <lineage>
        <taxon>Bacteria</taxon>
        <taxon>Bacillati</taxon>
        <taxon>Bacillota</taxon>
        <taxon>Clostridia</taxon>
        <taxon>Eubacteriales</taxon>
        <taxon>Clostridiaceae</taxon>
        <taxon>Proteiniclasticum</taxon>
    </lineage>
</organism>
<keyword evidence="2" id="KW-1185">Reference proteome</keyword>
<dbReference type="Proteomes" id="UP000664218">
    <property type="component" value="Unassembled WGS sequence"/>
</dbReference>
<comment type="caution">
    <text evidence="1">The sequence shown here is derived from an EMBL/GenBank/DDBJ whole genome shotgun (WGS) entry which is preliminary data.</text>
</comment>